<keyword evidence="4" id="KW-0378">Hydrolase</keyword>
<evidence type="ECO:0000313" key="7">
    <source>
        <dbReference type="EMBL" id="MDC2888669.1"/>
    </source>
</evidence>
<dbReference type="PANTHER" id="PTHR43808">
    <property type="entry name" value="ACETYLORNITHINE DEACETYLASE"/>
    <property type="match status" value="1"/>
</dbReference>
<comment type="cofactor">
    <cofactor evidence="1">
        <name>Zn(2+)</name>
        <dbReference type="ChEBI" id="CHEBI:29105"/>
    </cofactor>
</comment>
<dbReference type="PANTHER" id="PTHR43808:SF8">
    <property type="entry name" value="PEPTIDASE M20 DIMERISATION DOMAIN-CONTAINING PROTEIN"/>
    <property type="match status" value="1"/>
</dbReference>
<dbReference type="SUPFAM" id="SSF55031">
    <property type="entry name" value="Bacterial exopeptidase dimerisation domain"/>
    <property type="match status" value="1"/>
</dbReference>
<dbReference type="Proteomes" id="UP001528411">
    <property type="component" value="Unassembled WGS sequence"/>
</dbReference>
<evidence type="ECO:0000313" key="8">
    <source>
        <dbReference type="Proteomes" id="UP001528411"/>
    </source>
</evidence>
<sequence length="215" mass="23564">MINFAELKSIINLNSYTKNKQGVDQNGAIFRTWMEQLGFHTETFQREEIGDHLLFCSLHNSSFPRVLLLGHLDTVFPPNTFEGFKEDADWVYGSGVCDMKGGNIVALESLKRLERTQGGLSNIDMLLVSDEESGSDDSKHLSSELAKNYDICLVFEAAGKDHEVVVGRKGVGTFTISLVGKAAHAGNHYATGCNANLAAAHMVIALTALTRARSW</sequence>
<dbReference type="RefSeq" id="WP_272180255.1">
    <property type="nucleotide sequence ID" value="NZ_JAQOMS010000002.1"/>
</dbReference>
<dbReference type="SUPFAM" id="SSF53187">
    <property type="entry name" value="Zn-dependent exopeptidases"/>
    <property type="match status" value="1"/>
</dbReference>
<name>A0ABT5FCA4_9GAMM</name>
<protein>
    <submittedName>
        <fullName evidence="7">M20/M25/M40 family metallo-hydrolase</fullName>
    </submittedName>
</protein>
<comment type="caution">
    <text evidence="7">The sequence shown here is derived from an EMBL/GenBank/DDBJ whole genome shotgun (WGS) entry which is preliminary data.</text>
</comment>
<proteinExistence type="inferred from homology"/>
<dbReference type="InterPro" id="IPR050072">
    <property type="entry name" value="Peptidase_M20A"/>
</dbReference>
<gene>
    <name evidence="7" type="ORF">PN838_07710</name>
</gene>
<accession>A0ABT5FCA4</accession>
<dbReference type="InterPro" id="IPR002933">
    <property type="entry name" value="Peptidase_M20"/>
</dbReference>
<organism evidence="7 8">
    <name type="scientific">Psychrosphaera algicola</name>
    <dbReference type="NCBI Taxonomy" id="3023714"/>
    <lineage>
        <taxon>Bacteria</taxon>
        <taxon>Pseudomonadati</taxon>
        <taxon>Pseudomonadota</taxon>
        <taxon>Gammaproteobacteria</taxon>
        <taxon>Alteromonadales</taxon>
        <taxon>Pseudoalteromonadaceae</taxon>
        <taxon>Psychrosphaera</taxon>
    </lineage>
</organism>
<evidence type="ECO:0000256" key="3">
    <source>
        <dbReference type="ARBA" id="ARBA00022723"/>
    </source>
</evidence>
<evidence type="ECO:0000256" key="5">
    <source>
        <dbReference type="ARBA" id="ARBA00022833"/>
    </source>
</evidence>
<keyword evidence="8" id="KW-1185">Reference proteome</keyword>
<dbReference type="InterPro" id="IPR036264">
    <property type="entry name" value="Bact_exopeptidase_dim_dom"/>
</dbReference>
<dbReference type="Gene3D" id="3.40.630.10">
    <property type="entry name" value="Zn peptidases"/>
    <property type="match status" value="1"/>
</dbReference>
<evidence type="ECO:0000256" key="1">
    <source>
        <dbReference type="ARBA" id="ARBA00001947"/>
    </source>
</evidence>
<comment type="similarity">
    <text evidence="2">Belongs to the peptidase M20A family.</text>
</comment>
<keyword evidence="3" id="KW-0479">Metal-binding</keyword>
<keyword evidence="5" id="KW-0862">Zinc</keyword>
<evidence type="ECO:0000256" key="2">
    <source>
        <dbReference type="ARBA" id="ARBA00006247"/>
    </source>
</evidence>
<dbReference type="PROSITE" id="PS00758">
    <property type="entry name" value="ARGE_DAPE_CPG2_1"/>
    <property type="match status" value="1"/>
</dbReference>
<evidence type="ECO:0000256" key="6">
    <source>
        <dbReference type="ARBA" id="ARBA00023285"/>
    </source>
</evidence>
<dbReference type="InterPro" id="IPR001261">
    <property type="entry name" value="ArgE/DapE_CS"/>
</dbReference>
<evidence type="ECO:0000256" key="4">
    <source>
        <dbReference type="ARBA" id="ARBA00022801"/>
    </source>
</evidence>
<reference evidence="7 8" key="1">
    <citation type="submission" date="2023-01" db="EMBL/GenBank/DDBJ databases">
        <title>Psychrosphaera sp. nov., isolated from marine algae.</title>
        <authorList>
            <person name="Bayburt H."/>
            <person name="Choi B.J."/>
            <person name="Kim J.M."/>
            <person name="Choi D.G."/>
            <person name="Jeon C.O."/>
        </authorList>
    </citation>
    <scope>NUCLEOTIDE SEQUENCE [LARGE SCALE GENOMIC DNA]</scope>
    <source>
        <strain evidence="7 8">G1-22</strain>
    </source>
</reference>
<dbReference type="Pfam" id="PF01546">
    <property type="entry name" value="Peptidase_M20"/>
    <property type="match status" value="1"/>
</dbReference>
<dbReference type="EMBL" id="JAQOMS010000002">
    <property type="protein sequence ID" value="MDC2888669.1"/>
    <property type="molecule type" value="Genomic_DNA"/>
</dbReference>
<keyword evidence="6" id="KW-0170">Cobalt</keyword>